<reference evidence="4" key="1">
    <citation type="journal article" date="2023" name="Commun. Biol.">
        <title>Genome analysis of Parmales, the sister group of diatoms, reveals the evolutionary specialization of diatoms from phago-mixotrophs to photoautotrophs.</title>
        <authorList>
            <person name="Ban H."/>
            <person name="Sato S."/>
            <person name="Yoshikawa S."/>
            <person name="Yamada K."/>
            <person name="Nakamura Y."/>
            <person name="Ichinomiya M."/>
            <person name="Sato N."/>
            <person name="Blanc-Mathieu R."/>
            <person name="Endo H."/>
            <person name="Kuwata A."/>
            <person name="Ogata H."/>
        </authorList>
    </citation>
    <scope>NUCLEOTIDE SEQUENCE [LARGE SCALE GENOMIC DNA]</scope>
</reference>
<comment type="caution">
    <text evidence="3">The sequence shown here is derived from an EMBL/GenBank/DDBJ whole genome shotgun (WGS) entry which is preliminary data.</text>
</comment>
<evidence type="ECO:0000313" key="4">
    <source>
        <dbReference type="Proteomes" id="UP001165065"/>
    </source>
</evidence>
<evidence type="ECO:0000313" key="3">
    <source>
        <dbReference type="EMBL" id="GMI48066.1"/>
    </source>
</evidence>
<dbReference type="EMBL" id="BRYA01000372">
    <property type="protein sequence ID" value="GMI48066.1"/>
    <property type="molecule type" value="Genomic_DNA"/>
</dbReference>
<accession>A0A9W7GNL9</accession>
<feature type="compositionally biased region" description="Acidic residues" evidence="2">
    <location>
        <begin position="109"/>
        <end position="124"/>
    </location>
</feature>
<protein>
    <submittedName>
        <fullName evidence="3">Uncharacterized protein</fullName>
    </submittedName>
</protein>
<name>A0A9W7GNL9_9STRA</name>
<dbReference type="AlphaFoldDB" id="A0A9W7GNL9"/>
<evidence type="ECO:0000256" key="1">
    <source>
        <dbReference type="SAM" id="Coils"/>
    </source>
</evidence>
<organism evidence="3 4">
    <name type="scientific">Triparma columacea</name>
    <dbReference type="NCBI Taxonomy" id="722753"/>
    <lineage>
        <taxon>Eukaryota</taxon>
        <taxon>Sar</taxon>
        <taxon>Stramenopiles</taxon>
        <taxon>Ochrophyta</taxon>
        <taxon>Bolidophyceae</taxon>
        <taxon>Parmales</taxon>
        <taxon>Triparmaceae</taxon>
        <taxon>Triparma</taxon>
    </lineage>
</organism>
<evidence type="ECO:0000256" key="2">
    <source>
        <dbReference type="SAM" id="MobiDB-lite"/>
    </source>
</evidence>
<keyword evidence="1" id="KW-0175">Coiled coil</keyword>
<proteinExistence type="predicted"/>
<keyword evidence="4" id="KW-1185">Reference proteome</keyword>
<sequence>MSQFQKKSNPSPIVGIRQRISKLRGEREKVVSDIEQLQDEKNEIEDALPVLIDRLVSLHGGIEESREEMDVYDTAIRDMNKTYAMILQPGGIDLMEDPKVERKGRWGGEEGEEDGEEYDPEEEERAMKAAETNYMVDML</sequence>
<feature type="coiled-coil region" evidence="1">
    <location>
        <begin position="20"/>
        <end position="82"/>
    </location>
</feature>
<gene>
    <name evidence="3" type="ORF">TrCOL_g11428</name>
</gene>
<dbReference type="Proteomes" id="UP001165065">
    <property type="component" value="Unassembled WGS sequence"/>
</dbReference>
<feature type="region of interest" description="Disordered" evidence="2">
    <location>
        <begin position="101"/>
        <end position="126"/>
    </location>
</feature>
<dbReference type="OrthoDB" id="193228at2759"/>